<dbReference type="RefSeq" id="WP_241274345.1">
    <property type="nucleotide sequence ID" value="NZ_JAKZGS010000004.1"/>
</dbReference>
<dbReference type="PROSITE" id="PS51257">
    <property type="entry name" value="PROKAR_LIPOPROTEIN"/>
    <property type="match status" value="1"/>
</dbReference>
<keyword evidence="2" id="KW-1185">Reference proteome</keyword>
<dbReference type="InterPro" id="IPR025316">
    <property type="entry name" value="DUF4221"/>
</dbReference>
<comment type="caution">
    <text evidence="1">The sequence shown here is derived from an EMBL/GenBank/DDBJ whole genome shotgun (WGS) entry which is preliminary data.</text>
</comment>
<reference evidence="1" key="1">
    <citation type="submission" date="2022-03" db="EMBL/GenBank/DDBJ databases">
        <title>De novo assembled genomes of Belliella spp. (Cyclobacteriaceae) strains.</title>
        <authorList>
            <person name="Szabo A."/>
            <person name="Korponai K."/>
            <person name="Felfoldi T."/>
        </authorList>
    </citation>
    <scope>NUCLEOTIDE SEQUENCE</scope>
    <source>
        <strain evidence="1">DSM 107340</strain>
    </source>
</reference>
<evidence type="ECO:0000313" key="2">
    <source>
        <dbReference type="Proteomes" id="UP001165488"/>
    </source>
</evidence>
<dbReference type="Pfam" id="PF13970">
    <property type="entry name" value="DUF4221"/>
    <property type="match status" value="1"/>
</dbReference>
<proteinExistence type="predicted"/>
<accession>A0ABS9UMJ3</accession>
<sequence length="380" mass="43612">MKKLIIGMISGLVLTSACSTEKSESSENFEFNLTQDTVVVDAGDGIINLQYGLSSPELSSDNKYLFHYNHNQAKFDKINLEQLKLEEPLQFEKEGPNGMGTYIGGYSLTSKDQILLWSYGLNAVFDQSGEKLKDFKLDQIAEEEINGSGSFPMRLIEHPQNSNTIFGLYVKWEDYEYFLLKFDLESETFERIALPETVKLNEFRMEIEVDGNPAGGFGPPPVATVADNKIIMTNSGFNEAYVYDLILDSLYLVSWNSTLTGNKNEAKLPKKVEMQEADEYRKQFYESINFMPISWDPISQQYIRLSSKSRFGEELDQYGNTKELDSEVFLTVLDKNLKIVKETKLESYTKQPPRHFFLDNTIWLYENIDDELGFVRIKLN</sequence>
<dbReference type="EMBL" id="JAKZGS010000004">
    <property type="protein sequence ID" value="MCH7397834.1"/>
    <property type="molecule type" value="Genomic_DNA"/>
</dbReference>
<organism evidence="1 2">
    <name type="scientific">Belliella calami</name>
    <dbReference type="NCBI Taxonomy" id="2923436"/>
    <lineage>
        <taxon>Bacteria</taxon>
        <taxon>Pseudomonadati</taxon>
        <taxon>Bacteroidota</taxon>
        <taxon>Cytophagia</taxon>
        <taxon>Cytophagales</taxon>
        <taxon>Cyclobacteriaceae</taxon>
        <taxon>Belliella</taxon>
    </lineage>
</organism>
<dbReference type="Proteomes" id="UP001165488">
    <property type="component" value="Unassembled WGS sequence"/>
</dbReference>
<protein>
    <submittedName>
        <fullName evidence="1">DUF4221 domain-containing protein</fullName>
    </submittedName>
</protein>
<name>A0ABS9UMJ3_9BACT</name>
<gene>
    <name evidence="1" type="ORF">MM236_07535</name>
</gene>
<evidence type="ECO:0000313" key="1">
    <source>
        <dbReference type="EMBL" id="MCH7397834.1"/>
    </source>
</evidence>